<dbReference type="Proteomes" id="UP000293360">
    <property type="component" value="Unassembled WGS sequence"/>
</dbReference>
<dbReference type="EMBL" id="QJNU01000524">
    <property type="protein sequence ID" value="RYO96124.1"/>
    <property type="molecule type" value="Genomic_DNA"/>
</dbReference>
<gene>
    <name evidence="1" type="ORF">DL764_007528</name>
</gene>
<evidence type="ECO:0000313" key="2">
    <source>
        <dbReference type="Proteomes" id="UP000293360"/>
    </source>
</evidence>
<keyword evidence="2" id="KW-1185">Reference proteome</keyword>
<evidence type="ECO:0000313" key="1">
    <source>
        <dbReference type="EMBL" id="RYO96124.1"/>
    </source>
</evidence>
<accession>A0A4Q4T2B4</accession>
<comment type="caution">
    <text evidence="1">The sequence shown here is derived from an EMBL/GenBank/DDBJ whole genome shotgun (WGS) entry which is preliminary data.</text>
</comment>
<name>A0A4Q4T2B4_9PEZI</name>
<reference evidence="1 2" key="1">
    <citation type="submission" date="2018-06" db="EMBL/GenBank/DDBJ databases">
        <title>Complete Genomes of Monosporascus.</title>
        <authorList>
            <person name="Robinson A.J."/>
            <person name="Natvig D.O."/>
        </authorList>
    </citation>
    <scope>NUCLEOTIDE SEQUENCE [LARGE SCALE GENOMIC DNA]</scope>
    <source>
        <strain evidence="1 2">CBS 110550</strain>
    </source>
</reference>
<proteinExistence type="predicted"/>
<sequence length="80" mass="8736">MKGTEMGKIIVSENISLYGVVQNPAGHGGFRLGGWVGLIKDREEVGKALLDEVLGAEALVLGRRSNEFFAVRWPPRRQTG</sequence>
<protein>
    <submittedName>
        <fullName evidence="1">Uncharacterized protein</fullName>
    </submittedName>
</protein>
<organism evidence="1 2">
    <name type="scientific">Monosporascus ibericus</name>
    <dbReference type="NCBI Taxonomy" id="155417"/>
    <lineage>
        <taxon>Eukaryota</taxon>
        <taxon>Fungi</taxon>
        <taxon>Dikarya</taxon>
        <taxon>Ascomycota</taxon>
        <taxon>Pezizomycotina</taxon>
        <taxon>Sordariomycetes</taxon>
        <taxon>Xylariomycetidae</taxon>
        <taxon>Xylariales</taxon>
        <taxon>Xylariales incertae sedis</taxon>
        <taxon>Monosporascus</taxon>
    </lineage>
</organism>
<dbReference type="OrthoDB" id="3192019at2759"/>
<dbReference type="AlphaFoldDB" id="A0A4Q4T2B4"/>